<reference evidence="2" key="1">
    <citation type="journal article" date="2022" name="IScience">
        <title>Evolution of zygomycete secretomes and the origins of terrestrial fungal ecologies.</title>
        <authorList>
            <person name="Chang Y."/>
            <person name="Wang Y."/>
            <person name="Mondo S."/>
            <person name="Ahrendt S."/>
            <person name="Andreopoulos W."/>
            <person name="Barry K."/>
            <person name="Beard J."/>
            <person name="Benny G.L."/>
            <person name="Blankenship S."/>
            <person name="Bonito G."/>
            <person name="Cuomo C."/>
            <person name="Desiro A."/>
            <person name="Gervers K.A."/>
            <person name="Hundley H."/>
            <person name="Kuo A."/>
            <person name="LaButti K."/>
            <person name="Lang B.F."/>
            <person name="Lipzen A."/>
            <person name="O'Donnell K."/>
            <person name="Pangilinan J."/>
            <person name="Reynolds N."/>
            <person name="Sandor L."/>
            <person name="Smith M.E."/>
            <person name="Tsang A."/>
            <person name="Grigoriev I.V."/>
            <person name="Stajich J.E."/>
            <person name="Spatafora J.W."/>
        </authorList>
    </citation>
    <scope>NUCLEOTIDE SEQUENCE</scope>
    <source>
        <strain evidence="2">RSA 2281</strain>
    </source>
</reference>
<dbReference type="AlphaFoldDB" id="A0AAD5KAE1"/>
<proteinExistence type="predicted"/>
<evidence type="ECO:0000313" key="2">
    <source>
        <dbReference type="EMBL" id="KAI9276651.1"/>
    </source>
</evidence>
<keyword evidence="3" id="KW-1185">Reference proteome</keyword>
<accession>A0AAD5KAE1</accession>
<sequence length="53" mass="6182">MVCSWLLIFTFISFLWSRLFLSKVVVGNSTNSEASSHHLVKRNSWVFCYVIDI</sequence>
<feature type="chain" id="PRO_5042175672" evidence="1">
    <location>
        <begin position="18"/>
        <end position="53"/>
    </location>
</feature>
<evidence type="ECO:0000313" key="3">
    <source>
        <dbReference type="Proteomes" id="UP001209540"/>
    </source>
</evidence>
<comment type="caution">
    <text evidence="2">The sequence shown here is derived from an EMBL/GenBank/DDBJ whole genome shotgun (WGS) entry which is preliminary data.</text>
</comment>
<dbReference type="Proteomes" id="UP001209540">
    <property type="component" value="Unassembled WGS sequence"/>
</dbReference>
<protein>
    <submittedName>
        <fullName evidence="2">Uncharacterized protein</fullName>
    </submittedName>
</protein>
<evidence type="ECO:0000256" key="1">
    <source>
        <dbReference type="SAM" id="SignalP"/>
    </source>
</evidence>
<feature type="signal peptide" evidence="1">
    <location>
        <begin position="1"/>
        <end position="17"/>
    </location>
</feature>
<name>A0AAD5KAE1_9FUNG</name>
<gene>
    <name evidence="2" type="ORF">BDA99DRAFT_493787</name>
</gene>
<keyword evidence="1" id="KW-0732">Signal</keyword>
<dbReference type="EMBL" id="JAIXMP010000002">
    <property type="protein sequence ID" value="KAI9276651.1"/>
    <property type="molecule type" value="Genomic_DNA"/>
</dbReference>
<organism evidence="2 3">
    <name type="scientific">Phascolomyces articulosus</name>
    <dbReference type="NCBI Taxonomy" id="60185"/>
    <lineage>
        <taxon>Eukaryota</taxon>
        <taxon>Fungi</taxon>
        <taxon>Fungi incertae sedis</taxon>
        <taxon>Mucoromycota</taxon>
        <taxon>Mucoromycotina</taxon>
        <taxon>Mucoromycetes</taxon>
        <taxon>Mucorales</taxon>
        <taxon>Lichtheimiaceae</taxon>
        <taxon>Phascolomyces</taxon>
    </lineage>
</organism>
<reference evidence="2" key="2">
    <citation type="submission" date="2023-02" db="EMBL/GenBank/DDBJ databases">
        <authorList>
            <consortium name="DOE Joint Genome Institute"/>
            <person name="Mondo S.J."/>
            <person name="Chang Y."/>
            <person name="Wang Y."/>
            <person name="Ahrendt S."/>
            <person name="Andreopoulos W."/>
            <person name="Barry K."/>
            <person name="Beard J."/>
            <person name="Benny G.L."/>
            <person name="Blankenship S."/>
            <person name="Bonito G."/>
            <person name="Cuomo C."/>
            <person name="Desiro A."/>
            <person name="Gervers K.A."/>
            <person name="Hundley H."/>
            <person name="Kuo A."/>
            <person name="LaButti K."/>
            <person name="Lang B.F."/>
            <person name="Lipzen A."/>
            <person name="O'Donnell K."/>
            <person name="Pangilinan J."/>
            <person name="Reynolds N."/>
            <person name="Sandor L."/>
            <person name="Smith M.W."/>
            <person name="Tsang A."/>
            <person name="Grigoriev I.V."/>
            <person name="Stajich J.E."/>
            <person name="Spatafora J.W."/>
        </authorList>
    </citation>
    <scope>NUCLEOTIDE SEQUENCE</scope>
    <source>
        <strain evidence="2">RSA 2281</strain>
    </source>
</reference>